<dbReference type="GO" id="GO:0004638">
    <property type="term" value="F:phosphoribosylaminoimidazole carboxylase activity"/>
    <property type="evidence" value="ECO:0007669"/>
    <property type="project" value="UniProtKB-EC"/>
</dbReference>
<dbReference type="InterPro" id="IPR024694">
    <property type="entry name" value="PurE_prokaryotes"/>
</dbReference>
<dbReference type="GO" id="GO:0034023">
    <property type="term" value="F:5-(carboxyamino)imidazole ribonucleotide mutase activity"/>
    <property type="evidence" value="ECO:0007669"/>
    <property type="project" value="UniProtKB-EC"/>
</dbReference>
<dbReference type="NCBIfam" id="TIGR01162">
    <property type="entry name" value="purE"/>
    <property type="match status" value="1"/>
</dbReference>
<protein>
    <recommendedName>
        <fullName evidence="3 4">N5-carboxyaminoimidazole ribonucleotide mutase</fullName>
        <shortName evidence="3 4">N5-CAIR mutase</shortName>
        <ecNumber evidence="3 4">5.4.99.18</ecNumber>
    </recommendedName>
    <alternativeName>
        <fullName evidence="3">5-(carboxyamino)imidazole ribonucleotide mutase</fullName>
    </alternativeName>
</protein>
<accession>A0ABV6YJA3</accession>
<feature type="domain" description="PurE" evidence="6">
    <location>
        <begin position="17"/>
        <end position="168"/>
    </location>
</feature>
<keyword evidence="7" id="KW-0456">Lyase</keyword>
<dbReference type="PANTHER" id="PTHR23046">
    <property type="entry name" value="PHOSPHORIBOSYLAMINOIMIDAZOLE CARBOXYLASE CATALYTIC SUBUNIT"/>
    <property type="match status" value="1"/>
</dbReference>
<dbReference type="Gene3D" id="3.40.50.1970">
    <property type="match status" value="1"/>
</dbReference>
<evidence type="ECO:0000256" key="3">
    <source>
        <dbReference type="HAMAP-Rule" id="MF_01929"/>
    </source>
</evidence>
<dbReference type="SMART" id="SM01001">
    <property type="entry name" value="AIRC"/>
    <property type="match status" value="1"/>
</dbReference>
<gene>
    <name evidence="3 7" type="primary">purE</name>
    <name evidence="7" type="ORF">ACFL6M_02305</name>
</gene>
<dbReference type="SUPFAM" id="SSF52255">
    <property type="entry name" value="N5-CAIR mutase (phosphoribosylaminoimidazole carboxylase, PurE)"/>
    <property type="match status" value="1"/>
</dbReference>
<reference evidence="7 8" key="1">
    <citation type="submission" date="2024-09" db="EMBL/GenBank/DDBJ databases">
        <authorList>
            <person name="D'Angelo T."/>
        </authorList>
    </citation>
    <scope>NUCLEOTIDE SEQUENCE [LARGE SCALE GENOMIC DNA]</scope>
    <source>
        <strain evidence="7">SAG AM-320-E07</strain>
    </source>
</reference>
<keyword evidence="8" id="KW-1185">Reference proteome</keyword>
<dbReference type="PIRSF" id="PIRSF001338">
    <property type="entry name" value="AIR_carboxylase"/>
    <property type="match status" value="1"/>
</dbReference>
<comment type="similarity">
    <text evidence="3">Belongs to the AIR carboxylase family. Class I subfamily.</text>
</comment>
<proteinExistence type="inferred from homology"/>
<name>A0ABV6YJA3_UNCEI</name>
<comment type="pathway">
    <text evidence="3 4">Purine metabolism; IMP biosynthesis via de novo pathway; 5-amino-1-(5-phospho-D-ribosyl)imidazole-4-carboxylate from 5-amino-1-(5-phospho-D-ribosyl)imidazole (N5-CAIR route): step 2/2.</text>
</comment>
<evidence type="ECO:0000313" key="7">
    <source>
        <dbReference type="EMBL" id="MFC1572408.1"/>
    </source>
</evidence>
<dbReference type="Pfam" id="PF00731">
    <property type="entry name" value="AIRC"/>
    <property type="match status" value="1"/>
</dbReference>
<keyword evidence="1 3" id="KW-0658">Purine biosynthesis</keyword>
<evidence type="ECO:0000313" key="8">
    <source>
        <dbReference type="Proteomes" id="UP001593833"/>
    </source>
</evidence>
<keyword evidence="2 3" id="KW-0413">Isomerase</keyword>
<keyword evidence="5" id="KW-0472">Membrane</keyword>
<feature type="transmembrane region" description="Helical" evidence="5">
    <location>
        <begin position="112"/>
        <end position="131"/>
    </location>
</feature>
<sequence length="170" mass="17529">MPSKGKTKVARKSAEKPLVGLIYASTTDEPVMKACGEVLARFGIPFETSMFSAHRQPSLTARYAKSARRRGLKVLIAGAGMAAHLPGVLASMTSLPVIGVPLSGSSFGGADALLAMVQMPAGVPVATLAAGKAGAKNAAVLAAQILALSDDGVARKMDRLKRRMEAGEKL</sequence>
<dbReference type="PANTHER" id="PTHR23046:SF2">
    <property type="entry name" value="PHOSPHORIBOSYLAMINOIMIDAZOLE CARBOXYLASE"/>
    <property type="match status" value="1"/>
</dbReference>
<feature type="binding site" evidence="3">
    <location>
        <position position="28"/>
    </location>
    <ligand>
        <name>substrate</name>
    </ligand>
</feature>
<comment type="function">
    <text evidence="3 4">Catalyzes the conversion of N5-carboxyaminoimidazole ribonucleotide (N5-CAIR) to 4-carboxy-5-aminoimidazole ribonucleotide (CAIR).</text>
</comment>
<dbReference type="InterPro" id="IPR033747">
    <property type="entry name" value="PurE_ClassI"/>
</dbReference>
<evidence type="ECO:0000256" key="4">
    <source>
        <dbReference type="PIRNR" id="PIRNR001338"/>
    </source>
</evidence>
<comment type="caution">
    <text evidence="7">The sequence shown here is derived from an EMBL/GenBank/DDBJ whole genome shotgun (WGS) entry which is preliminary data.</text>
</comment>
<evidence type="ECO:0000256" key="2">
    <source>
        <dbReference type="ARBA" id="ARBA00023235"/>
    </source>
</evidence>
<feature type="binding site" evidence="3">
    <location>
        <position position="25"/>
    </location>
    <ligand>
        <name>substrate</name>
    </ligand>
</feature>
<feature type="binding site" evidence="3">
    <location>
        <position position="55"/>
    </location>
    <ligand>
        <name>substrate</name>
    </ligand>
</feature>
<keyword evidence="5" id="KW-1133">Transmembrane helix</keyword>
<evidence type="ECO:0000256" key="1">
    <source>
        <dbReference type="ARBA" id="ARBA00022755"/>
    </source>
</evidence>
<dbReference type="HAMAP" id="MF_01929">
    <property type="entry name" value="PurE_classI"/>
    <property type="match status" value="1"/>
</dbReference>
<evidence type="ECO:0000259" key="6">
    <source>
        <dbReference type="SMART" id="SM01001"/>
    </source>
</evidence>
<feature type="transmembrane region" description="Helical" evidence="5">
    <location>
        <begin position="72"/>
        <end position="92"/>
    </location>
</feature>
<dbReference type="EC" id="5.4.99.18" evidence="3 4"/>
<comment type="catalytic activity">
    <reaction evidence="3 4">
        <text>5-carboxyamino-1-(5-phospho-D-ribosyl)imidazole + H(+) = 5-amino-1-(5-phospho-D-ribosyl)imidazole-4-carboxylate</text>
        <dbReference type="Rhea" id="RHEA:13193"/>
        <dbReference type="ChEBI" id="CHEBI:15378"/>
        <dbReference type="ChEBI" id="CHEBI:58730"/>
        <dbReference type="ChEBI" id="CHEBI:77657"/>
        <dbReference type="EC" id="5.4.99.18"/>
    </reaction>
</comment>
<keyword evidence="5" id="KW-0812">Transmembrane</keyword>
<dbReference type="EMBL" id="JBHPKH010000015">
    <property type="protein sequence ID" value="MFC1572408.1"/>
    <property type="molecule type" value="Genomic_DNA"/>
</dbReference>
<evidence type="ECO:0000256" key="5">
    <source>
        <dbReference type="SAM" id="Phobius"/>
    </source>
</evidence>
<dbReference type="InterPro" id="IPR000031">
    <property type="entry name" value="PurE_dom"/>
</dbReference>
<dbReference type="Proteomes" id="UP001593833">
    <property type="component" value="Unassembled WGS sequence"/>
</dbReference>
<organism evidence="7 8">
    <name type="scientific">Eiseniibacteriota bacterium</name>
    <dbReference type="NCBI Taxonomy" id="2212470"/>
    <lineage>
        <taxon>Bacteria</taxon>
        <taxon>Candidatus Eiseniibacteriota</taxon>
    </lineage>
</organism>